<keyword evidence="10" id="KW-1185">Reference proteome</keyword>
<dbReference type="EMBL" id="JAEOAQ010000006">
    <property type="protein sequence ID" value="KAG5417927.1"/>
    <property type="molecule type" value="Genomic_DNA"/>
</dbReference>
<sequence length="259" mass="29742">MAVPDLLLDPQLKYWVLLPISLAMVLVGLLRSNITYLMQPHRKLEPYKKVREAQFLLQARAFRENNHVLTKQEFDQFKAYFISTLQTNEFYAEDPKKEEPMNPFDPNSNEAIMQMAKGNLLNYIPQTLIMGWVNYFFAGFVIMKLPFPLTDGFKSMLQNGIMTPNLNVRYVSSISWYFVNLFGLRPVYSILMGSSEAEEIMKQTSQQQQQSQMQMPSIGGPGGPKVDKLFAGEAENIQILDHESIYDGIVERFIAEHGL</sequence>
<comment type="subcellular location">
    <subcellularLocation>
        <location evidence="1">Membrane</location>
        <topology evidence="1">Multi-pass membrane protein</topology>
    </subcellularLocation>
</comment>
<dbReference type="GO" id="GO:0034975">
    <property type="term" value="P:protein folding in endoplasmic reticulum"/>
    <property type="evidence" value="ECO:0007669"/>
    <property type="project" value="TreeGrafter"/>
</dbReference>
<keyword evidence="6 8" id="KW-0472">Membrane</keyword>
<comment type="similarity">
    <text evidence="2 7">Belongs to the EMC3 family.</text>
</comment>
<evidence type="ECO:0000313" key="9">
    <source>
        <dbReference type="EMBL" id="KAG5417927.1"/>
    </source>
</evidence>
<dbReference type="InterPro" id="IPR008568">
    <property type="entry name" value="EMC3"/>
</dbReference>
<dbReference type="GeneID" id="93652884"/>
<dbReference type="PANTHER" id="PTHR13116">
    <property type="entry name" value="ER MEMBRANE PROTEIN COMPLEX SUBUNIT 3"/>
    <property type="match status" value="1"/>
</dbReference>
<protein>
    <recommendedName>
        <fullName evidence="3 7">ER membrane protein complex subunit 3</fullName>
    </recommendedName>
</protein>
<accession>A0A8H7Z9U8</accession>
<dbReference type="RefSeq" id="XP_067547043.1">
    <property type="nucleotide sequence ID" value="XM_067693308.1"/>
</dbReference>
<dbReference type="InterPro" id="IPR002809">
    <property type="entry name" value="EMC3/TMCO1"/>
</dbReference>
<dbReference type="OrthoDB" id="6745403at2759"/>
<proteinExistence type="inferred from homology"/>
<keyword evidence="5 8" id="KW-1133">Transmembrane helix</keyword>
<reference evidence="9 10" key="1">
    <citation type="submission" date="2020-12" db="EMBL/GenBank/DDBJ databases">
        <title>Effect of drift, selection, and recombination on the evolution of hybrid genomes in Candida yeast pathogens.</title>
        <authorList>
            <person name="Mixao V."/>
            <person name="Ksiezopolska E."/>
            <person name="Saus E."/>
            <person name="Boekhout T."/>
            <person name="Gacser A."/>
            <person name="Gabaldon T."/>
        </authorList>
    </citation>
    <scope>NUCLEOTIDE SEQUENCE [LARGE SCALE GENOMIC DNA]</scope>
    <source>
        <strain evidence="9 10">BP57</strain>
    </source>
</reference>
<keyword evidence="4 8" id="KW-0812">Transmembrane</keyword>
<evidence type="ECO:0000256" key="1">
    <source>
        <dbReference type="ARBA" id="ARBA00004141"/>
    </source>
</evidence>
<comment type="caution">
    <text evidence="9">The sequence shown here is derived from an EMBL/GenBank/DDBJ whole genome shotgun (WGS) entry which is preliminary data.</text>
</comment>
<dbReference type="SMART" id="SM01415">
    <property type="entry name" value="DUF106"/>
    <property type="match status" value="1"/>
</dbReference>
<organism evidence="9 10">
    <name type="scientific">Candida metapsilosis</name>
    <dbReference type="NCBI Taxonomy" id="273372"/>
    <lineage>
        <taxon>Eukaryota</taxon>
        <taxon>Fungi</taxon>
        <taxon>Dikarya</taxon>
        <taxon>Ascomycota</taxon>
        <taxon>Saccharomycotina</taxon>
        <taxon>Pichiomycetes</taxon>
        <taxon>Debaryomycetaceae</taxon>
        <taxon>Candida/Lodderomyces clade</taxon>
        <taxon>Candida</taxon>
    </lineage>
</organism>
<dbReference type="Proteomes" id="UP000669133">
    <property type="component" value="Unassembled WGS sequence"/>
</dbReference>
<dbReference type="PIRSF" id="PIRSF010045">
    <property type="entry name" value="DUF850_TM_euk"/>
    <property type="match status" value="1"/>
</dbReference>
<comment type="function">
    <text evidence="7">The EMC seems to be required for efficient folding of proteins in the endoplasmic reticulum (ER).</text>
</comment>
<dbReference type="Pfam" id="PF01956">
    <property type="entry name" value="EMC3_TMCO1"/>
    <property type="match status" value="1"/>
</dbReference>
<gene>
    <name evidence="9" type="ORF">I9W82_004255</name>
</gene>
<evidence type="ECO:0000256" key="5">
    <source>
        <dbReference type="ARBA" id="ARBA00022989"/>
    </source>
</evidence>
<evidence type="ECO:0000256" key="4">
    <source>
        <dbReference type="ARBA" id="ARBA00022692"/>
    </source>
</evidence>
<dbReference type="AlphaFoldDB" id="A0A8H7Z9U8"/>
<evidence type="ECO:0000313" key="10">
    <source>
        <dbReference type="Proteomes" id="UP000669133"/>
    </source>
</evidence>
<evidence type="ECO:0000256" key="3">
    <source>
        <dbReference type="ARBA" id="ARBA00020822"/>
    </source>
</evidence>
<dbReference type="GO" id="GO:0072546">
    <property type="term" value="C:EMC complex"/>
    <property type="evidence" value="ECO:0007669"/>
    <property type="project" value="TreeGrafter"/>
</dbReference>
<evidence type="ECO:0000256" key="8">
    <source>
        <dbReference type="SAM" id="Phobius"/>
    </source>
</evidence>
<evidence type="ECO:0000256" key="2">
    <source>
        <dbReference type="ARBA" id="ARBA00005376"/>
    </source>
</evidence>
<evidence type="ECO:0000256" key="7">
    <source>
        <dbReference type="PIRNR" id="PIRNR010045"/>
    </source>
</evidence>
<name>A0A8H7Z9U8_9ASCO</name>
<feature type="transmembrane region" description="Helical" evidence="8">
    <location>
        <begin position="12"/>
        <end position="30"/>
    </location>
</feature>
<dbReference type="PANTHER" id="PTHR13116:SF5">
    <property type="entry name" value="ER MEMBRANE PROTEIN COMPLEX SUBUNIT 3"/>
    <property type="match status" value="1"/>
</dbReference>
<feature type="transmembrane region" description="Helical" evidence="8">
    <location>
        <begin position="123"/>
        <end position="147"/>
    </location>
</feature>
<evidence type="ECO:0000256" key="6">
    <source>
        <dbReference type="ARBA" id="ARBA00023136"/>
    </source>
</evidence>